<accession>A0A1I6HYR5</accession>
<name>A0A1I6HYR5_9EURY</name>
<keyword evidence="2" id="KW-1185">Reference proteome</keyword>
<dbReference type="Proteomes" id="UP000198531">
    <property type="component" value="Unassembled WGS sequence"/>
</dbReference>
<evidence type="ECO:0000313" key="1">
    <source>
        <dbReference type="EMBL" id="SFR59544.1"/>
    </source>
</evidence>
<dbReference type="Pfam" id="PF26263">
    <property type="entry name" value="DUF8067"/>
    <property type="match status" value="1"/>
</dbReference>
<proteinExistence type="predicted"/>
<protein>
    <submittedName>
        <fullName evidence="1">Uncharacterized protein</fullName>
    </submittedName>
</protein>
<dbReference type="OrthoDB" id="205545at2157"/>
<reference evidence="2" key="1">
    <citation type="submission" date="2016-10" db="EMBL/GenBank/DDBJ databases">
        <authorList>
            <person name="Varghese N."/>
            <person name="Submissions S."/>
        </authorList>
    </citation>
    <scope>NUCLEOTIDE SEQUENCE [LARGE SCALE GENOMIC DNA]</scope>
    <source>
        <strain evidence="2">CGMCC 1.7736</strain>
    </source>
</reference>
<gene>
    <name evidence="1" type="ORF">SAMN04487947_2658</name>
</gene>
<dbReference type="EMBL" id="FOYT01000002">
    <property type="protein sequence ID" value="SFR59544.1"/>
    <property type="molecule type" value="Genomic_DNA"/>
</dbReference>
<dbReference type="AlphaFoldDB" id="A0A1I6HYR5"/>
<sequence>MLLSTSDEDVLTAAADLGKKLQTLQSESTSSEFESILVACNEAITETTRLEYGEVCDAGSDCC</sequence>
<dbReference type="STRING" id="553469.SAMN04487947_2658"/>
<evidence type="ECO:0000313" key="2">
    <source>
        <dbReference type="Proteomes" id="UP000198531"/>
    </source>
</evidence>
<organism evidence="1 2">
    <name type="scientific">Halogeometricum rufum</name>
    <dbReference type="NCBI Taxonomy" id="553469"/>
    <lineage>
        <taxon>Archaea</taxon>
        <taxon>Methanobacteriati</taxon>
        <taxon>Methanobacteriota</taxon>
        <taxon>Stenosarchaea group</taxon>
        <taxon>Halobacteria</taxon>
        <taxon>Halobacteriales</taxon>
        <taxon>Haloferacaceae</taxon>
        <taxon>Halogeometricum</taxon>
    </lineage>
</organism>
<dbReference type="RefSeq" id="WP_089808366.1">
    <property type="nucleotide sequence ID" value="NZ_FOYT01000002.1"/>
</dbReference>
<dbReference type="InterPro" id="IPR058380">
    <property type="entry name" value="DUF8067"/>
</dbReference>
<dbReference type="NCBIfam" id="NF041415">
    <property type="entry name" value="halo_CC_star"/>
    <property type="match status" value="1"/>
</dbReference>